<comment type="caution">
    <text evidence="1">The sequence shown here is derived from an EMBL/GenBank/DDBJ whole genome shotgun (WGS) entry which is preliminary data.</text>
</comment>
<protein>
    <submittedName>
        <fullName evidence="1">Uncharacterized protein</fullName>
    </submittedName>
</protein>
<gene>
    <name evidence="1" type="ORF">A6R68_21070</name>
</gene>
<dbReference type="Proteomes" id="UP000092124">
    <property type="component" value="Unassembled WGS sequence"/>
</dbReference>
<sequence>MPLVKHMELENISSKQFPQYFGQMLKKSAVRLGITQSECGTLSLVVLSQL</sequence>
<dbReference type="EMBL" id="LZPO01017319">
    <property type="protein sequence ID" value="OBS80733.1"/>
    <property type="molecule type" value="Genomic_DNA"/>
</dbReference>
<organism evidence="1 2">
    <name type="scientific">Neotoma lepida</name>
    <name type="common">Desert woodrat</name>
    <dbReference type="NCBI Taxonomy" id="56216"/>
    <lineage>
        <taxon>Eukaryota</taxon>
        <taxon>Metazoa</taxon>
        <taxon>Chordata</taxon>
        <taxon>Craniata</taxon>
        <taxon>Vertebrata</taxon>
        <taxon>Euteleostomi</taxon>
        <taxon>Mammalia</taxon>
        <taxon>Eutheria</taxon>
        <taxon>Euarchontoglires</taxon>
        <taxon>Glires</taxon>
        <taxon>Rodentia</taxon>
        <taxon>Myomorpha</taxon>
        <taxon>Muroidea</taxon>
        <taxon>Cricetidae</taxon>
        <taxon>Neotominae</taxon>
        <taxon>Neotoma</taxon>
    </lineage>
</organism>
<feature type="non-terminal residue" evidence="1">
    <location>
        <position position="50"/>
    </location>
</feature>
<accession>A0A1A6HQJ7</accession>
<keyword evidence="2" id="KW-1185">Reference proteome</keyword>
<evidence type="ECO:0000313" key="2">
    <source>
        <dbReference type="Proteomes" id="UP000092124"/>
    </source>
</evidence>
<proteinExistence type="predicted"/>
<dbReference type="AlphaFoldDB" id="A0A1A6HQJ7"/>
<evidence type="ECO:0000313" key="1">
    <source>
        <dbReference type="EMBL" id="OBS80733.1"/>
    </source>
</evidence>
<reference evidence="1 2" key="1">
    <citation type="submission" date="2016-06" db="EMBL/GenBank/DDBJ databases">
        <title>The Draft Genome Sequence and Annotation of the Desert Woodrat Neotoma lepida.</title>
        <authorList>
            <person name="Campbell M."/>
            <person name="Oakeson K.F."/>
            <person name="Yandell M."/>
            <person name="Halpert J.R."/>
            <person name="Dearing D."/>
        </authorList>
    </citation>
    <scope>NUCLEOTIDE SEQUENCE [LARGE SCALE GENOMIC DNA]</scope>
    <source>
        <strain evidence="1">417</strain>
        <tissue evidence="1">Liver</tissue>
    </source>
</reference>
<name>A0A1A6HQJ7_NEOLE</name>